<evidence type="ECO:0000313" key="2">
    <source>
        <dbReference type="EMBL" id="PHG74948.1"/>
    </source>
</evidence>
<keyword evidence="1" id="KW-0175">Coiled coil</keyword>
<dbReference type="AlphaFoldDB" id="A0A9X7HJV3"/>
<feature type="coiled-coil region" evidence="1">
    <location>
        <begin position="303"/>
        <end position="330"/>
    </location>
</feature>
<gene>
    <name evidence="2" type="ORF">COI69_28885</name>
</gene>
<accession>A0A9X7HJV3</accession>
<reference evidence="2 3" key="1">
    <citation type="submission" date="2017-09" db="EMBL/GenBank/DDBJ databases">
        <title>Large-scale bioinformatics analysis of Bacillus genomes uncovers conserved roles of natural products in bacterial physiology.</title>
        <authorList>
            <consortium name="Agbiome Team Llc"/>
            <person name="Bleich R.M."/>
            <person name="Grubbs K.J."/>
            <person name="Santa Maria K.C."/>
            <person name="Allen S.E."/>
            <person name="Farag S."/>
            <person name="Shank E.A."/>
            <person name="Bowers A."/>
        </authorList>
    </citation>
    <scope>NUCLEOTIDE SEQUENCE [LARGE SCALE GENOMIC DNA]</scope>
    <source>
        <strain evidence="2 3">AFS029792</strain>
    </source>
</reference>
<comment type="caution">
    <text evidence="2">The sequence shown here is derived from an EMBL/GenBank/DDBJ whole genome shotgun (WGS) entry which is preliminary data.</text>
</comment>
<evidence type="ECO:0000256" key="1">
    <source>
        <dbReference type="SAM" id="Coils"/>
    </source>
</evidence>
<name>A0A9X7HJV3_BACCE</name>
<evidence type="ECO:0000313" key="3">
    <source>
        <dbReference type="Proteomes" id="UP000225135"/>
    </source>
</evidence>
<dbReference type="EMBL" id="NUUR01000121">
    <property type="protein sequence ID" value="PHG74948.1"/>
    <property type="molecule type" value="Genomic_DNA"/>
</dbReference>
<dbReference type="Proteomes" id="UP000225135">
    <property type="component" value="Unassembled WGS sequence"/>
</dbReference>
<organism evidence="2 3">
    <name type="scientific">Bacillus cereus</name>
    <dbReference type="NCBI Taxonomy" id="1396"/>
    <lineage>
        <taxon>Bacteria</taxon>
        <taxon>Bacillati</taxon>
        <taxon>Bacillota</taxon>
        <taxon>Bacilli</taxon>
        <taxon>Bacillales</taxon>
        <taxon>Bacillaceae</taxon>
        <taxon>Bacillus</taxon>
        <taxon>Bacillus cereus group</taxon>
    </lineage>
</organism>
<sequence length="509" mass="60144">MIRFIMIEHKVDDFELDKYTNELMCKVQQSLNSNELSFHCNGEFKRSCSLSLADKQYFIDFTMFMTPLGYDQLKIDISTKIKENADKELHALKIKLKDLMIEDWKQCVWLTDHQSEEFAEDLYKNVHSVENGLRRLINTVLSHHLGGDWWSFMPSYLVKKYSKRISGYREKAPRFKNVHANLLSIDTSDLTSILKLKTYRMKGQTIFNKSDSLFPEYLVMTPALKQLEYIMSDIINNDKSIENHGDDLTKLLEGQMEVGLDFWEDFFAPLFPCSLREFSGKWDNFSKDRNHIAHNKLIDDKLHQKFKRGMEELLRIITEAEEKFEEDLNNKNSEFLEYKKIYEMEQFKQVQRQNKQSIAEQAGIEIMSEDQIYFLFLEHVSYSFERIRDAIYYRTDIEVTYDEPCEDVYEKIFEIKNILLNTSIHVESKVEIDEEEGCTSIMKLAVYYNADLKGDFEISYINGEAEYNDDQGNYMPKISEELDTSSLDKLERLINEILEKEMPEAPDIL</sequence>
<protein>
    <recommendedName>
        <fullName evidence="4">Apea-like HEPN domain-containing protein</fullName>
    </recommendedName>
</protein>
<evidence type="ECO:0008006" key="4">
    <source>
        <dbReference type="Google" id="ProtNLM"/>
    </source>
</evidence>
<proteinExistence type="predicted"/>